<feature type="compositionally biased region" description="Polar residues" evidence="1">
    <location>
        <begin position="1"/>
        <end position="24"/>
    </location>
</feature>
<dbReference type="EMBL" id="UZAD01005736">
    <property type="protein sequence ID" value="VDN87545.1"/>
    <property type="molecule type" value="Genomic_DNA"/>
</dbReference>
<gene>
    <name evidence="2" type="ORF">BPAG_LOCUS6359</name>
</gene>
<organism evidence="4">
    <name type="scientific">Brugia pahangi</name>
    <name type="common">Filarial nematode worm</name>
    <dbReference type="NCBI Taxonomy" id="6280"/>
    <lineage>
        <taxon>Eukaryota</taxon>
        <taxon>Metazoa</taxon>
        <taxon>Ecdysozoa</taxon>
        <taxon>Nematoda</taxon>
        <taxon>Chromadorea</taxon>
        <taxon>Rhabditida</taxon>
        <taxon>Spirurina</taxon>
        <taxon>Spiruromorpha</taxon>
        <taxon>Filarioidea</taxon>
        <taxon>Onchocercidae</taxon>
        <taxon>Brugia</taxon>
    </lineage>
</organism>
<keyword evidence="3" id="KW-1185">Reference proteome</keyword>
<accession>A0A0N4TDV8</accession>
<reference evidence="4" key="1">
    <citation type="submission" date="2017-02" db="UniProtKB">
        <authorList>
            <consortium name="WormBaseParasite"/>
        </authorList>
    </citation>
    <scope>IDENTIFICATION</scope>
</reference>
<feature type="region of interest" description="Disordered" evidence="1">
    <location>
        <begin position="93"/>
        <end position="113"/>
    </location>
</feature>
<evidence type="ECO:0000256" key="1">
    <source>
        <dbReference type="SAM" id="MobiDB-lite"/>
    </source>
</evidence>
<evidence type="ECO:0000313" key="4">
    <source>
        <dbReference type="WBParaSite" id="BPAG_0000639601-mRNA-1"/>
    </source>
</evidence>
<dbReference type="Proteomes" id="UP000278627">
    <property type="component" value="Unassembled WGS sequence"/>
</dbReference>
<dbReference type="STRING" id="6280.A0A0N4TDV8"/>
<reference evidence="2 3" key="2">
    <citation type="submission" date="2018-11" db="EMBL/GenBank/DDBJ databases">
        <authorList>
            <consortium name="Pathogen Informatics"/>
        </authorList>
    </citation>
    <scope>NUCLEOTIDE SEQUENCE [LARGE SCALE GENOMIC DNA]</scope>
</reference>
<evidence type="ECO:0000313" key="2">
    <source>
        <dbReference type="EMBL" id="VDN87545.1"/>
    </source>
</evidence>
<dbReference type="AlphaFoldDB" id="A0A0N4TDV8"/>
<dbReference type="WBParaSite" id="BPAG_0000639601-mRNA-1">
    <property type="protein sequence ID" value="BPAG_0000639601-mRNA-1"/>
    <property type="gene ID" value="BPAG_0000639601"/>
</dbReference>
<sequence>MDTSVGQSTVSIPTTSHRLSSASGQYKKRLLQKYEKEQEDKKVQKRQSNQYASFINNTLSCPTNVQTTVSLIEETKELEKKNAIWLLNNEKSIDDSSSKSVECEPKQKKKKKV</sequence>
<evidence type="ECO:0000313" key="3">
    <source>
        <dbReference type="Proteomes" id="UP000278627"/>
    </source>
</evidence>
<proteinExistence type="predicted"/>
<feature type="compositionally biased region" description="Basic and acidic residues" evidence="1">
    <location>
        <begin position="93"/>
        <end position="106"/>
    </location>
</feature>
<protein>
    <submittedName>
        <fullName evidence="2 4">Uncharacterized protein</fullName>
    </submittedName>
</protein>
<name>A0A0N4TDV8_BRUPA</name>
<feature type="region of interest" description="Disordered" evidence="1">
    <location>
        <begin position="1"/>
        <end position="28"/>
    </location>
</feature>